<organism evidence="7 8">
    <name type="scientific">Nonlabens dokdonensis</name>
    <dbReference type="NCBI Taxonomy" id="328515"/>
    <lineage>
        <taxon>Bacteria</taxon>
        <taxon>Pseudomonadati</taxon>
        <taxon>Bacteroidota</taxon>
        <taxon>Flavobacteriia</taxon>
        <taxon>Flavobacteriales</taxon>
        <taxon>Flavobacteriaceae</taxon>
        <taxon>Nonlabens</taxon>
    </lineage>
</organism>
<dbReference type="PANTHER" id="PTHR14226:SF76">
    <property type="entry name" value="NTE FAMILY PROTEIN RSSA"/>
    <property type="match status" value="1"/>
</dbReference>
<dbReference type="InterPro" id="IPR050301">
    <property type="entry name" value="NTE"/>
</dbReference>
<dbReference type="EMBL" id="MAAX01000036">
    <property type="protein sequence ID" value="OUS19786.1"/>
    <property type="molecule type" value="Genomic_DNA"/>
</dbReference>
<dbReference type="CDD" id="cd07205">
    <property type="entry name" value="Pat_PNPLA6_PNPLA7_NTE1_like"/>
    <property type="match status" value="1"/>
</dbReference>
<keyword evidence="1 4" id="KW-0378">Hydrolase</keyword>
<dbReference type="InterPro" id="IPR043864">
    <property type="entry name" value="Omp85-like_dom"/>
</dbReference>
<evidence type="ECO:0000256" key="5">
    <source>
        <dbReference type="SAM" id="SignalP"/>
    </source>
</evidence>
<dbReference type="PANTHER" id="PTHR14226">
    <property type="entry name" value="NEUROPATHY TARGET ESTERASE/SWISS CHEESE D.MELANOGASTER"/>
    <property type="match status" value="1"/>
</dbReference>
<keyword evidence="5" id="KW-0732">Signal</keyword>
<feature type="active site" description="Nucleophile" evidence="4">
    <location>
        <position position="69"/>
    </location>
</feature>
<evidence type="ECO:0000256" key="1">
    <source>
        <dbReference type="ARBA" id="ARBA00022801"/>
    </source>
</evidence>
<evidence type="ECO:0000256" key="4">
    <source>
        <dbReference type="PROSITE-ProRule" id="PRU01161"/>
    </source>
</evidence>
<dbReference type="Gene3D" id="3.10.20.310">
    <property type="entry name" value="membrane protein fhac"/>
    <property type="match status" value="1"/>
</dbReference>
<dbReference type="Proteomes" id="UP000196102">
    <property type="component" value="Unassembled WGS sequence"/>
</dbReference>
<gene>
    <name evidence="7" type="ORF">A9Q93_02315</name>
</gene>
<feature type="chain" id="PRO_5012148133" evidence="5">
    <location>
        <begin position="24"/>
        <end position="746"/>
    </location>
</feature>
<feature type="domain" description="PNPLA" evidence="6">
    <location>
        <begin position="36"/>
        <end position="226"/>
    </location>
</feature>
<accession>A0A1Z8BB15</accession>
<dbReference type="InterPro" id="IPR002641">
    <property type="entry name" value="PNPLA_dom"/>
</dbReference>
<feature type="active site" description="Proton acceptor" evidence="4">
    <location>
        <position position="213"/>
    </location>
</feature>
<keyword evidence="2 4" id="KW-0442">Lipid degradation</keyword>
<keyword evidence="3 4" id="KW-0443">Lipid metabolism</keyword>
<evidence type="ECO:0000256" key="2">
    <source>
        <dbReference type="ARBA" id="ARBA00022963"/>
    </source>
</evidence>
<evidence type="ECO:0000259" key="6">
    <source>
        <dbReference type="PROSITE" id="PS51635"/>
    </source>
</evidence>
<feature type="short sequence motif" description="GXSXG" evidence="4">
    <location>
        <begin position="67"/>
        <end position="71"/>
    </location>
</feature>
<proteinExistence type="predicted"/>
<dbReference type="AlphaFoldDB" id="A0A1Z8BB15"/>
<evidence type="ECO:0000256" key="3">
    <source>
        <dbReference type="ARBA" id="ARBA00023098"/>
    </source>
</evidence>
<dbReference type="PROSITE" id="PS51635">
    <property type="entry name" value="PNPLA"/>
    <property type="match status" value="1"/>
</dbReference>
<feature type="signal peptide" evidence="5">
    <location>
        <begin position="1"/>
        <end position="23"/>
    </location>
</feature>
<sequence length="746" mass="83214">MKKSSIIFLFIVLAFAKADSLLAQENTTSQRPKIGLVLSGGGAKGLAHIGTLKIIDSLGIKVDYIAGTSMGAIIGSAYASGYTGKQLDSVFRTIDFDKVISDEIPRSSKTFFERRSNEKYAITLPFKDFQVQLPSSLSKGQNIYDLLSGLLYHVKDIHDFSELPIPFICIATDVTTGEEVVLENGYLPKAVNASGALPSLFAPVEINGRLLIDGGVTDNYPIDKLRDRGMDIIIGVDVQDDLKSLEELDSALDILSQINNFRTINDMKIKAPKTDVYILPDISEFSVVSFEKGREIIGKGEIAARNEIASLQRLSSKDYLKPDLEIKARDSVYINEIKVDGNNDYTRAYIVGRFKVKTPGKIAYNDINIAINNLQASDNFTKINYEILGTGNDATLNIEVLESEVRNYLRLGLHYDELLRSAALINLSRKNVLFNSDIISADAIVGDNLRYNFDYYIDKGRYWSIGIHSEFLKFEKDVKASLIQELGSISSLGVNNLDLEYRDWTQQLYVQTRLNKSINFITGAEVKTLDIFTETLTTPDPDDNDVTNFSNGTLGSVYGKVLVDSYDNAFLPSSGWRIDGDFHIYVFNTEFGERFKEFSIAQLQVGRAHSFGNLTLRGDAHVGITIGDTDNSAMDFILGGYGSRRINNLIPFFGYDFVSAGGNSIIKALFEVDYEIFKKNHIIFSSNFASVQDDLFETDDWFTNAQYTGYAIGYGMETFLGPIEVKYTFSPQQDDGQFFVNLGFRF</sequence>
<dbReference type="InterPro" id="IPR016035">
    <property type="entry name" value="Acyl_Trfase/lysoPLipase"/>
</dbReference>
<dbReference type="GO" id="GO:0016787">
    <property type="term" value="F:hydrolase activity"/>
    <property type="evidence" value="ECO:0007669"/>
    <property type="project" value="UniProtKB-UniRule"/>
</dbReference>
<comment type="caution">
    <text evidence="7">The sequence shown here is derived from an EMBL/GenBank/DDBJ whole genome shotgun (WGS) entry which is preliminary data.</text>
</comment>
<reference evidence="8" key="1">
    <citation type="journal article" date="2017" name="Proc. Natl. Acad. Sci. U.S.A.">
        <title>Simulation of Deepwater Horizon oil plume reveals substrate specialization within a complex community of hydrocarbon-degraders.</title>
        <authorList>
            <person name="Hu P."/>
            <person name="Dubinsky E.A."/>
            <person name="Probst A.J."/>
            <person name="Wang J."/>
            <person name="Sieber C.M.K."/>
            <person name="Tom L.M."/>
            <person name="Gardinali P."/>
            <person name="Banfield J.F."/>
            <person name="Atlas R.M."/>
            <person name="Andersen G.L."/>
        </authorList>
    </citation>
    <scope>NUCLEOTIDE SEQUENCE [LARGE SCALE GENOMIC DNA]</scope>
</reference>
<feature type="short sequence motif" description="DGA/G" evidence="4">
    <location>
        <begin position="213"/>
        <end position="215"/>
    </location>
</feature>
<dbReference type="Gene3D" id="3.40.1090.10">
    <property type="entry name" value="Cytosolic phospholipase A2 catalytic domain"/>
    <property type="match status" value="2"/>
</dbReference>
<dbReference type="Pfam" id="PF01734">
    <property type="entry name" value="Patatin"/>
    <property type="match status" value="1"/>
</dbReference>
<dbReference type="GO" id="GO:0016042">
    <property type="term" value="P:lipid catabolic process"/>
    <property type="evidence" value="ECO:0007669"/>
    <property type="project" value="UniProtKB-UniRule"/>
</dbReference>
<evidence type="ECO:0000313" key="7">
    <source>
        <dbReference type="EMBL" id="OUS19786.1"/>
    </source>
</evidence>
<feature type="short sequence motif" description="GXGXXG" evidence="4">
    <location>
        <begin position="40"/>
        <end position="45"/>
    </location>
</feature>
<dbReference type="SUPFAM" id="SSF52151">
    <property type="entry name" value="FabD/lysophospholipase-like"/>
    <property type="match status" value="1"/>
</dbReference>
<protein>
    <submittedName>
        <fullName evidence="7">Patatin</fullName>
    </submittedName>
</protein>
<name>A0A1Z8BB15_9FLAO</name>
<evidence type="ECO:0000313" key="8">
    <source>
        <dbReference type="Proteomes" id="UP000196102"/>
    </source>
</evidence>
<dbReference type="RefSeq" id="WP_303685773.1">
    <property type="nucleotide sequence ID" value="NZ_CAJXYO010000018.1"/>
</dbReference>
<dbReference type="Pfam" id="PF19143">
    <property type="entry name" value="Omp85_2"/>
    <property type="match status" value="1"/>
</dbReference>